<name>A0A423PJ08_9GAMM</name>
<evidence type="ECO:0000313" key="2">
    <source>
        <dbReference type="Proteomes" id="UP000283993"/>
    </source>
</evidence>
<dbReference type="EMBL" id="AYKH01000030">
    <property type="protein sequence ID" value="ROO25574.1"/>
    <property type="molecule type" value="Genomic_DNA"/>
</dbReference>
<accession>A0A423PJ08</accession>
<reference evidence="1 2" key="1">
    <citation type="submission" date="2013-10" db="EMBL/GenBank/DDBJ databases">
        <title>Salinisphaera orenii MK-B5 Genome Sequencing.</title>
        <authorList>
            <person name="Lai Q."/>
            <person name="Li C."/>
            <person name="Shao Z."/>
        </authorList>
    </citation>
    <scope>NUCLEOTIDE SEQUENCE [LARGE SCALE GENOMIC DNA]</scope>
    <source>
        <strain evidence="1 2">MK-B5</strain>
    </source>
</reference>
<dbReference type="Proteomes" id="UP000283993">
    <property type="component" value="Unassembled WGS sequence"/>
</dbReference>
<comment type="caution">
    <text evidence="1">The sequence shown here is derived from an EMBL/GenBank/DDBJ whole genome shotgun (WGS) entry which is preliminary data.</text>
</comment>
<gene>
    <name evidence="1" type="ORF">SAOR_11990</name>
</gene>
<evidence type="ECO:0000313" key="1">
    <source>
        <dbReference type="EMBL" id="ROO25574.1"/>
    </source>
</evidence>
<sequence>MDCQGVAAQRRGGPAARVSARMSLSASAKRVFERLGVSATYKRTTKGAYDPVSGSYGPGETTTHAIKVAPPSAYELDYIDGTLIQRGDAQVEIAADSLPFAPALSSSDTADALVIAGTEYQLIHVEPRYARDAVAVYTVQVRG</sequence>
<protein>
    <submittedName>
        <fullName evidence="1">Uncharacterized protein</fullName>
    </submittedName>
</protein>
<proteinExistence type="predicted"/>
<keyword evidence="2" id="KW-1185">Reference proteome</keyword>
<dbReference type="AlphaFoldDB" id="A0A423PJ08"/>
<organism evidence="1 2">
    <name type="scientific">Salinisphaera orenii MK-B5</name>
    <dbReference type="NCBI Taxonomy" id="856730"/>
    <lineage>
        <taxon>Bacteria</taxon>
        <taxon>Pseudomonadati</taxon>
        <taxon>Pseudomonadota</taxon>
        <taxon>Gammaproteobacteria</taxon>
        <taxon>Salinisphaerales</taxon>
        <taxon>Salinisphaeraceae</taxon>
        <taxon>Salinisphaera</taxon>
    </lineage>
</organism>